<dbReference type="Pfam" id="PF00232">
    <property type="entry name" value="Glyco_hydro_1"/>
    <property type="match status" value="2"/>
</dbReference>
<keyword evidence="2 6" id="KW-0378">Hydrolase</keyword>
<protein>
    <submittedName>
        <fullName evidence="7">6-phospho-beta-glucosidase</fullName>
    </submittedName>
</protein>
<dbReference type="InterPro" id="IPR017853">
    <property type="entry name" value="GH"/>
</dbReference>
<dbReference type="PANTHER" id="PTHR10353">
    <property type="entry name" value="GLYCOSYL HYDROLASE"/>
    <property type="match status" value="1"/>
</dbReference>
<accession>A0A1M6NU29</accession>
<name>A0A1M6NU29_9FIRM</name>
<dbReference type="EMBL" id="FRAC01000008">
    <property type="protein sequence ID" value="SHJ99229.1"/>
    <property type="molecule type" value="Genomic_DNA"/>
</dbReference>
<reference evidence="7 8" key="1">
    <citation type="submission" date="2016-11" db="EMBL/GenBank/DDBJ databases">
        <authorList>
            <person name="Jaros S."/>
            <person name="Januszkiewicz K."/>
            <person name="Wedrychowicz H."/>
        </authorList>
    </citation>
    <scope>NUCLEOTIDE SEQUENCE [LARGE SCALE GENOMIC DNA]</scope>
    <source>
        <strain evidence="7 8">DSM 15929</strain>
    </source>
</reference>
<evidence type="ECO:0000256" key="2">
    <source>
        <dbReference type="ARBA" id="ARBA00022801"/>
    </source>
</evidence>
<dbReference type="SUPFAM" id="SSF51445">
    <property type="entry name" value="(Trans)glycosidases"/>
    <property type="match status" value="1"/>
</dbReference>
<comment type="similarity">
    <text evidence="1 5">Belongs to the glycosyl hydrolase 1 family.</text>
</comment>
<evidence type="ECO:0000313" key="7">
    <source>
        <dbReference type="EMBL" id="SHJ99229.1"/>
    </source>
</evidence>
<gene>
    <name evidence="7" type="ORF">SAMN02745136_01453</name>
</gene>
<dbReference type="GO" id="GO:0008422">
    <property type="term" value="F:beta-glucosidase activity"/>
    <property type="evidence" value="ECO:0007669"/>
    <property type="project" value="TreeGrafter"/>
</dbReference>
<dbReference type="GO" id="GO:0005829">
    <property type="term" value="C:cytosol"/>
    <property type="evidence" value="ECO:0007669"/>
    <property type="project" value="TreeGrafter"/>
</dbReference>
<dbReference type="InterPro" id="IPR033132">
    <property type="entry name" value="GH_1_N_CS"/>
</dbReference>
<dbReference type="FunFam" id="3.20.20.80:FF:000004">
    <property type="entry name" value="Beta-glucosidase 6-phospho-beta-glucosidase"/>
    <property type="match status" value="1"/>
</dbReference>
<evidence type="ECO:0000256" key="5">
    <source>
        <dbReference type="RuleBase" id="RU003690"/>
    </source>
</evidence>
<dbReference type="Gene3D" id="3.20.20.80">
    <property type="entry name" value="Glycosidases"/>
    <property type="match status" value="1"/>
</dbReference>
<dbReference type="STRING" id="1121322.SAMN02745136_01453"/>
<dbReference type="Proteomes" id="UP000184386">
    <property type="component" value="Unassembled WGS sequence"/>
</dbReference>
<dbReference type="InterPro" id="IPR001360">
    <property type="entry name" value="Glyco_hydro_1"/>
</dbReference>
<evidence type="ECO:0000256" key="3">
    <source>
        <dbReference type="ARBA" id="ARBA00023295"/>
    </source>
</evidence>
<sequence>MFNKVEGFPKDFLWGGATASNQCEGAYNVGGKGLSTLDFVKFIEKKDRRNDIQTMDVTYDQLNQYLEDESNINFPKRRGIDFYHQYKEDIKLMAEMGFKTFRMSISWPRIFPTGMEEEPNEEGLKFYDAVFDELLANGIEPLVTMIHYEIPIELTKKYNGWESRELVDYFVKYTKTLLDRFKDKVKYWIIFNEINMMLASAYTGGGLFPEKSSRSNLEVKYQATHHQFLASALTTKYAREAAPNAKIGCMIARLETYPATCRPEDMLKAIQEDQLNVFYTDVMVRGKYPNYMTRYFEEHNIHLQTEKGDEEILACYTADYVAFSYYMTYLASSEPAKSETSGNLIGTLKNPYLELSEWNWPIDPIGLRITLNRLYDRYNVPLFIVENGLGAYDKLEDGKVHDPYRIDYLAKHITQMKEAVKDGVELLGYTTWGCIDLISAGTSEMSKRYGYIYVDQDDYGNGTLQRYKKDSFYWYKKVIASNGEDLTKE</sequence>
<dbReference type="PANTHER" id="PTHR10353:SF122">
    <property type="entry name" value="6-PHOSPHO-BETA-GLUCOSIDASE ASCB-RELATED"/>
    <property type="match status" value="1"/>
</dbReference>
<feature type="active site" description="Nucleophile" evidence="4">
    <location>
        <position position="386"/>
    </location>
</feature>
<dbReference type="PROSITE" id="PS00653">
    <property type="entry name" value="GLYCOSYL_HYDROL_F1_2"/>
    <property type="match status" value="1"/>
</dbReference>
<evidence type="ECO:0000256" key="1">
    <source>
        <dbReference type="ARBA" id="ARBA00010838"/>
    </source>
</evidence>
<keyword evidence="8" id="KW-1185">Reference proteome</keyword>
<dbReference type="InterPro" id="IPR018120">
    <property type="entry name" value="Glyco_hydro_1_AS"/>
</dbReference>
<evidence type="ECO:0000256" key="4">
    <source>
        <dbReference type="PROSITE-ProRule" id="PRU10055"/>
    </source>
</evidence>
<proteinExistence type="inferred from homology"/>
<dbReference type="PROSITE" id="PS00572">
    <property type="entry name" value="GLYCOSYL_HYDROL_F1_1"/>
    <property type="match status" value="1"/>
</dbReference>
<dbReference type="AlphaFoldDB" id="A0A1M6NU29"/>
<organism evidence="7 8">
    <name type="scientific">Anaerocolumna jejuensis DSM 15929</name>
    <dbReference type="NCBI Taxonomy" id="1121322"/>
    <lineage>
        <taxon>Bacteria</taxon>
        <taxon>Bacillati</taxon>
        <taxon>Bacillota</taxon>
        <taxon>Clostridia</taxon>
        <taxon>Lachnospirales</taxon>
        <taxon>Lachnospiraceae</taxon>
        <taxon>Anaerocolumna</taxon>
    </lineage>
</organism>
<evidence type="ECO:0000313" key="8">
    <source>
        <dbReference type="Proteomes" id="UP000184386"/>
    </source>
</evidence>
<keyword evidence="3 6" id="KW-0326">Glycosidase</keyword>
<dbReference type="RefSeq" id="WP_073274313.1">
    <property type="nucleotide sequence ID" value="NZ_FRAC01000008.1"/>
</dbReference>
<dbReference type="PRINTS" id="PR00131">
    <property type="entry name" value="GLHYDRLASE1"/>
</dbReference>
<dbReference type="GO" id="GO:0016052">
    <property type="term" value="P:carbohydrate catabolic process"/>
    <property type="evidence" value="ECO:0007669"/>
    <property type="project" value="TreeGrafter"/>
</dbReference>
<dbReference type="OrthoDB" id="2339329at2"/>
<evidence type="ECO:0000256" key="6">
    <source>
        <dbReference type="RuleBase" id="RU004468"/>
    </source>
</evidence>